<accession>S8DWZ5</accession>
<gene>
    <name evidence="2" type="ORF">M569_10379</name>
</gene>
<keyword evidence="3" id="KW-1185">Reference proteome</keyword>
<evidence type="ECO:0000313" key="3">
    <source>
        <dbReference type="Proteomes" id="UP000015453"/>
    </source>
</evidence>
<dbReference type="OrthoDB" id="540503at2759"/>
<dbReference type="PANTHER" id="PTHR46038">
    <property type="entry name" value="EXPRESSED PROTEIN-RELATED"/>
    <property type="match status" value="1"/>
</dbReference>
<dbReference type="Proteomes" id="UP000015453">
    <property type="component" value="Unassembled WGS sequence"/>
</dbReference>
<feature type="non-terminal residue" evidence="2">
    <location>
        <position position="1"/>
    </location>
</feature>
<dbReference type="AlphaFoldDB" id="S8DWZ5"/>
<protein>
    <recommendedName>
        <fullName evidence="1">Nucleotide-diphospho-sugar transferase domain-containing protein</fullName>
    </recommendedName>
</protein>
<organism evidence="2 3">
    <name type="scientific">Genlisea aurea</name>
    <dbReference type="NCBI Taxonomy" id="192259"/>
    <lineage>
        <taxon>Eukaryota</taxon>
        <taxon>Viridiplantae</taxon>
        <taxon>Streptophyta</taxon>
        <taxon>Embryophyta</taxon>
        <taxon>Tracheophyta</taxon>
        <taxon>Spermatophyta</taxon>
        <taxon>Magnoliopsida</taxon>
        <taxon>eudicotyledons</taxon>
        <taxon>Gunneridae</taxon>
        <taxon>Pentapetalae</taxon>
        <taxon>asterids</taxon>
        <taxon>lamiids</taxon>
        <taxon>Lamiales</taxon>
        <taxon>Lentibulariaceae</taxon>
        <taxon>Genlisea</taxon>
    </lineage>
</organism>
<comment type="caution">
    <text evidence="2">The sequence shown here is derived from an EMBL/GenBank/DDBJ whole genome shotgun (WGS) entry which is preliminary data.</text>
</comment>
<dbReference type="PANTHER" id="PTHR46038:SF13">
    <property type="entry name" value="GLYCOSYLTRANSFERASE"/>
    <property type="match status" value="1"/>
</dbReference>
<name>S8DWZ5_9LAMI</name>
<reference evidence="2 3" key="1">
    <citation type="journal article" date="2013" name="BMC Genomics">
        <title>The miniature genome of a carnivorous plant Genlisea aurea contains a low number of genes and short non-coding sequences.</title>
        <authorList>
            <person name="Leushkin E.V."/>
            <person name="Sutormin R.A."/>
            <person name="Nabieva E.R."/>
            <person name="Penin A.A."/>
            <person name="Kondrashov A.S."/>
            <person name="Logacheva M.D."/>
        </authorList>
    </citation>
    <scope>NUCLEOTIDE SEQUENCE [LARGE SCALE GENOMIC DNA]</scope>
</reference>
<dbReference type="Pfam" id="PF03407">
    <property type="entry name" value="Nucleotid_trans"/>
    <property type="match status" value="1"/>
</dbReference>
<evidence type="ECO:0000259" key="1">
    <source>
        <dbReference type="Pfam" id="PF03407"/>
    </source>
</evidence>
<proteinExistence type="predicted"/>
<dbReference type="InterPro" id="IPR044821">
    <property type="entry name" value="At1g28695/At4g15970-like"/>
</dbReference>
<feature type="non-terminal residue" evidence="2">
    <location>
        <position position="123"/>
    </location>
</feature>
<evidence type="ECO:0000313" key="2">
    <source>
        <dbReference type="EMBL" id="EPS64402.1"/>
    </source>
</evidence>
<feature type="domain" description="Nucleotide-diphospho-sugar transferase" evidence="1">
    <location>
        <begin position="51"/>
        <end position="123"/>
    </location>
</feature>
<dbReference type="InterPro" id="IPR005069">
    <property type="entry name" value="Nucl-diP-sugar_transferase"/>
</dbReference>
<dbReference type="EMBL" id="AUSU01004845">
    <property type="protein sequence ID" value="EPS64402.1"/>
    <property type="molecule type" value="Genomic_DNA"/>
</dbReference>
<sequence length="123" mass="14186">KNSDLEKVLASAAMDNKTVFITDLNKAWIENDSIFDAFLMSFEYGIDTEWLIEHLVVICFDEAAFEYCSNMSTPLHCYYFEIEGADDLSDDASFMTPNYFEIVWKKIVVLGNVLELGYNFLFT</sequence>